<keyword evidence="4" id="KW-0548">Nucleotidyltransferase</keyword>
<reference evidence="10" key="1">
    <citation type="journal article" date="2020" name="mSystems">
        <title>Genome- and Community-Level Interaction Insights into Carbon Utilization and Element Cycling Functions of Hydrothermarchaeota in Hydrothermal Sediment.</title>
        <authorList>
            <person name="Zhou Z."/>
            <person name="Liu Y."/>
            <person name="Xu W."/>
            <person name="Pan J."/>
            <person name="Luo Z.H."/>
            <person name="Li M."/>
        </authorList>
    </citation>
    <scope>NUCLEOTIDE SEQUENCE [LARGE SCALE GENOMIC DNA]</scope>
    <source>
        <strain evidence="10">SpSt-604</strain>
    </source>
</reference>
<dbReference type="Gene3D" id="3.90.1600.10">
    <property type="entry name" value="Palm domain of DNA polymerase"/>
    <property type="match status" value="1"/>
</dbReference>
<dbReference type="InterPro" id="IPR023211">
    <property type="entry name" value="DNA_pol_palm_dom_sf"/>
</dbReference>
<dbReference type="GO" id="GO:0003887">
    <property type="term" value="F:DNA-directed DNA polymerase activity"/>
    <property type="evidence" value="ECO:0007669"/>
    <property type="project" value="UniProtKB-KW"/>
</dbReference>
<evidence type="ECO:0000256" key="5">
    <source>
        <dbReference type="ARBA" id="ARBA00022705"/>
    </source>
</evidence>
<dbReference type="PANTHER" id="PTHR33568">
    <property type="entry name" value="DNA POLYMERASE"/>
    <property type="match status" value="1"/>
</dbReference>
<dbReference type="EMBL" id="DSZT01000257">
    <property type="protein sequence ID" value="HGU42813.1"/>
    <property type="molecule type" value="Genomic_DNA"/>
</dbReference>
<dbReference type="GO" id="GO:0000166">
    <property type="term" value="F:nucleotide binding"/>
    <property type="evidence" value="ECO:0007669"/>
    <property type="project" value="InterPro"/>
</dbReference>
<keyword evidence="7" id="KW-0238">DNA-binding</keyword>
<evidence type="ECO:0000256" key="1">
    <source>
        <dbReference type="ARBA" id="ARBA00005755"/>
    </source>
</evidence>
<evidence type="ECO:0000256" key="4">
    <source>
        <dbReference type="ARBA" id="ARBA00022695"/>
    </source>
</evidence>
<sequence>MAVLKPIKSRPHKFKIFGADIEGDGQRGIIKIALVGDDVCEVFDDANKFVKLLHSHQFRDARIYFHNLTYDFGCLIDYLQCDYKIFDNSGEIFKVVLYPSPGKPVYLLDSSNFYPGMSVKQLGDIIGLQKYPTPPQLLDTEEKLYVEEWYCKEHNKLWCVDCYCLRDAEIVFRAMQMFYEVIENLGGEVGFTLASTAMKVFKSVFLKEQFLTPSEWKNEYCRKGYYAGRVENFVRGWWDSVNVYDIISAYPWAMANVALPNPNYMKFTVDESQKNVIFDYDGIAEVEIEVPPSEPLILPYKYKDFTVYAYGLLKGRWTHMELREAIRRGAKLRRFYSSLYTTQNTYALREYAETLFALRQKYKAEKSPFELVIKILLNSLYGKFGQRVEGNTYIWKELTEDDEDLTNYERIEAIGEREFGAKKFATEQPNYVNLLWATHITAAVRLKLFEYIEQLWDDVFYCDTDSIHTTKKLTTGKQLGELKEEKTNQRALYVGPKEYLLIDNITDGITCRAKGINREAAYLYLVEGRAKYKKPTKFRESLRRNIHPSVWIEIVKERKISVTKRKFIPPEFDINRSQKSSAWEINEFIAFVEKIPPDLLYMPVLSF</sequence>
<dbReference type="InterPro" id="IPR036397">
    <property type="entry name" value="RNaseH_sf"/>
</dbReference>
<dbReference type="GO" id="GO:0006260">
    <property type="term" value="P:DNA replication"/>
    <property type="evidence" value="ECO:0007669"/>
    <property type="project" value="UniProtKB-KW"/>
</dbReference>
<dbReference type="InterPro" id="IPR043502">
    <property type="entry name" value="DNA/RNA_pol_sf"/>
</dbReference>
<keyword evidence="3" id="KW-0808">Transferase</keyword>
<dbReference type="AlphaFoldDB" id="A0A7C4S082"/>
<proteinExistence type="inferred from homology"/>
<evidence type="ECO:0000256" key="2">
    <source>
        <dbReference type="ARBA" id="ARBA00012417"/>
    </source>
</evidence>
<dbReference type="InterPro" id="IPR004868">
    <property type="entry name" value="DNA-dir_DNA_pol_B_mt/vir"/>
</dbReference>
<evidence type="ECO:0000256" key="7">
    <source>
        <dbReference type="ARBA" id="ARBA00023125"/>
    </source>
</evidence>
<evidence type="ECO:0000256" key="3">
    <source>
        <dbReference type="ARBA" id="ARBA00022679"/>
    </source>
</evidence>
<dbReference type="PRINTS" id="PR00106">
    <property type="entry name" value="DNAPOLB"/>
</dbReference>
<dbReference type="GO" id="GO:0003677">
    <property type="term" value="F:DNA binding"/>
    <property type="evidence" value="ECO:0007669"/>
    <property type="project" value="UniProtKB-KW"/>
</dbReference>
<gene>
    <name evidence="10" type="ORF">ENT72_07895</name>
</gene>
<evidence type="ECO:0000256" key="8">
    <source>
        <dbReference type="ARBA" id="ARBA00049244"/>
    </source>
</evidence>
<dbReference type="SUPFAM" id="SSF56672">
    <property type="entry name" value="DNA/RNA polymerases"/>
    <property type="match status" value="1"/>
</dbReference>
<evidence type="ECO:0000256" key="6">
    <source>
        <dbReference type="ARBA" id="ARBA00022932"/>
    </source>
</evidence>
<keyword evidence="5" id="KW-0235">DNA replication</keyword>
<keyword evidence="6" id="KW-0239">DNA-directed DNA polymerase</keyword>
<dbReference type="SUPFAM" id="SSF53098">
    <property type="entry name" value="Ribonuclease H-like"/>
    <property type="match status" value="1"/>
</dbReference>
<accession>A0A7C4S082</accession>
<dbReference type="EC" id="2.7.7.7" evidence="2"/>
<evidence type="ECO:0000259" key="9">
    <source>
        <dbReference type="Pfam" id="PF03175"/>
    </source>
</evidence>
<dbReference type="InterPro" id="IPR017964">
    <property type="entry name" value="DNA-dir_DNA_pol_B_CS"/>
</dbReference>
<evidence type="ECO:0000313" key="10">
    <source>
        <dbReference type="EMBL" id="HGU42813.1"/>
    </source>
</evidence>
<comment type="similarity">
    <text evidence="1">Belongs to the DNA polymerase type-B family.</text>
</comment>
<feature type="domain" description="DNA-directed DNA polymerase family B mitochondria/virus" evidence="9">
    <location>
        <begin position="139"/>
        <end position="427"/>
    </location>
</feature>
<comment type="caution">
    <text evidence="10">The sequence shown here is derived from an EMBL/GenBank/DDBJ whole genome shotgun (WGS) entry which is preliminary data.</text>
</comment>
<dbReference type="PROSITE" id="PS00116">
    <property type="entry name" value="DNA_POLYMERASE_B"/>
    <property type="match status" value="1"/>
</dbReference>
<name>A0A7C4S082_FERPE</name>
<organism evidence="10">
    <name type="scientific">Fervidobacterium pennivorans</name>
    <dbReference type="NCBI Taxonomy" id="93466"/>
    <lineage>
        <taxon>Bacteria</taxon>
        <taxon>Thermotogati</taxon>
        <taxon>Thermotogota</taxon>
        <taxon>Thermotogae</taxon>
        <taxon>Thermotogales</taxon>
        <taxon>Fervidobacteriaceae</taxon>
        <taxon>Fervidobacterium</taxon>
    </lineage>
</organism>
<comment type="catalytic activity">
    <reaction evidence="8">
        <text>DNA(n) + a 2'-deoxyribonucleoside 5'-triphosphate = DNA(n+1) + diphosphate</text>
        <dbReference type="Rhea" id="RHEA:22508"/>
        <dbReference type="Rhea" id="RHEA-COMP:17339"/>
        <dbReference type="Rhea" id="RHEA-COMP:17340"/>
        <dbReference type="ChEBI" id="CHEBI:33019"/>
        <dbReference type="ChEBI" id="CHEBI:61560"/>
        <dbReference type="ChEBI" id="CHEBI:173112"/>
        <dbReference type="EC" id="2.7.7.7"/>
    </reaction>
</comment>
<dbReference type="Pfam" id="PF03175">
    <property type="entry name" value="DNA_pol_B_2"/>
    <property type="match status" value="1"/>
</dbReference>
<dbReference type="InterPro" id="IPR012337">
    <property type="entry name" value="RNaseH-like_sf"/>
</dbReference>
<dbReference type="Gene3D" id="3.30.420.10">
    <property type="entry name" value="Ribonuclease H-like superfamily/Ribonuclease H"/>
    <property type="match status" value="1"/>
</dbReference>
<dbReference type="InterPro" id="IPR006172">
    <property type="entry name" value="DNA-dir_DNA_pol_B"/>
</dbReference>
<protein>
    <recommendedName>
        <fullName evidence="2">DNA-directed DNA polymerase</fullName>
        <ecNumber evidence="2">2.7.7.7</ecNumber>
    </recommendedName>
</protein>
<dbReference type="PANTHER" id="PTHR33568:SF3">
    <property type="entry name" value="DNA-DIRECTED DNA POLYMERASE"/>
    <property type="match status" value="1"/>
</dbReference>